<dbReference type="EMBL" id="KQ249878">
    <property type="protein sequence ID" value="KNC70942.1"/>
    <property type="molecule type" value="Genomic_DNA"/>
</dbReference>
<keyword evidence="3" id="KW-1185">Reference proteome</keyword>
<evidence type="ECO:0000256" key="1">
    <source>
        <dbReference type="SAM" id="MobiDB-lite"/>
    </source>
</evidence>
<dbReference type="GeneID" id="25917030"/>
<dbReference type="AlphaFoldDB" id="A0A0L0F2M8"/>
<proteinExistence type="predicted"/>
<sequence length="72" mass="7785">TEIYHVPPAPTTKQASYDAPPVTRLSLLPTPTSNEASNGIENPRAHQTNLECKLPSHLHSPSFPMHDKNGGS</sequence>
<feature type="compositionally biased region" description="Polar residues" evidence="1">
    <location>
        <begin position="29"/>
        <end position="47"/>
    </location>
</feature>
<protein>
    <submittedName>
        <fullName evidence="2">Uncharacterized protein</fullName>
    </submittedName>
</protein>
<organism evidence="2 3">
    <name type="scientific">Sphaeroforma arctica JP610</name>
    <dbReference type="NCBI Taxonomy" id="667725"/>
    <lineage>
        <taxon>Eukaryota</taxon>
        <taxon>Ichthyosporea</taxon>
        <taxon>Ichthyophonida</taxon>
        <taxon>Sphaeroforma</taxon>
    </lineage>
</organism>
<reference evidence="2 3" key="1">
    <citation type="submission" date="2011-02" db="EMBL/GenBank/DDBJ databases">
        <title>The Genome Sequence of Sphaeroforma arctica JP610.</title>
        <authorList>
            <consortium name="The Broad Institute Genome Sequencing Platform"/>
            <person name="Russ C."/>
            <person name="Cuomo C."/>
            <person name="Young S.K."/>
            <person name="Zeng Q."/>
            <person name="Gargeya S."/>
            <person name="Alvarado L."/>
            <person name="Berlin A."/>
            <person name="Chapman S.B."/>
            <person name="Chen Z."/>
            <person name="Freedman E."/>
            <person name="Gellesch M."/>
            <person name="Goldberg J."/>
            <person name="Griggs A."/>
            <person name="Gujja S."/>
            <person name="Heilman E."/>
            <person name="Heiman D."/>
            <person name="Howarth C."/>
            <person name="Mehta T."/>
            <person name="Neiman D."/>
            <person name="Pearson M."/>
            <person name="Roberts A."/>
            <person name="Saif S."/>
            <person name="Shea T."/>
            <person name="Shenoy N."/>
            <person name="Sisk P."/>
            <person name="Stolte C."/>
            <person name="Sykes S."/>
            <person name="White J."/>
            <person name="Yandava C."/>
            <person name="Burger G."/>
            <person name="Gray M.W."/>
            <person name="Holland P.W.H."/>
            <person name="King N."/>
            <person name="Lang F.B.F."/>
            <person name="Roger A.J."/>
            <person name="Ruiz-Trillo I."/>
            <person name="Haas B."/>
            <person name="Nusbaum C."/>
            <person name="Birren B."/>
        </authorList>
    </citation>
    <scope>NUCLEOTIDE SEQUENCE [LARGE SCALE GENOMIC DNA]</scope>
    <source>
        <strain evidence="2 3">JP610</strain>
    </source>
</reference>
<dbReference type="Proteomes" id="UP000054560">
    <property type="component" value="Unassembled WGS sequence"/>
</dbReference>
<feature type="non-terminal residue" evidence="2">
    <location>
        <position position="1"/>
    </location>
</feature>
<accession>A0A0L0F2M8</accession>
<feature type="region of interest" description="Disordered" evidence="1">
    <location>
        <begin position="28"/>
        <end position="47"/>
    </location>
</feature>
<gene>
    <name evidence="2" type="ORF">SARC_16526</name>
</gene>
<evidence type="ECO:0000313" key="3">
    <source>
        <dbReference type="Proteomes" id="UP000054560"/>
    </source>
</evidence>
<evidence type="ECO:0000313" key="2">
    <source>
        <dbReference type="EMBL" id="KNC70942.1"/>
    </source>
</evidence>
<name>A0A0L0F2M8_9EUKA</name>
<dbReference type="RefSeq" id="XP_014144844.1">
    <property type="nucleotide sequence ID" value="XM_014289369.1"/>
</dbReference>